<dbReference type="Pfam" id="PF03665">
    <property type="entry name" value="UPF0172"/>
    <property type="match status" value="1"/>
</dbReference>
<comment type="caution">
    <text evidence="1">The sequence shown here is derived from an EMBL/GenBank/DDBJ whole genome shotgun (WGS) entry which is preliminary data.</text>
</comment>
<proteinExistence type="predicted"/>
<accession>A0A822XFT9</accession>
<dbReference type="PANTHER" id="PTHR12941:SF10">
    <property type="entry name" value="ER MEMBRANE PROTEIN COMPLEX SUBUNIT 8_9 HOMOLOG"/>
    <property type="match status" value="1"/>
</dbReference>
<dbReference type="AlphaFoldDB" id="A0A822XFT9"/>
<dbReference type="Proteomes" id="UP000607653">
    <property type="component" value="Unassembled WGS sequence"/>
</dbReference>
<dbReference type="InterPro" id="IPR005366">
    <property type="entry name" value="EMC8/9"/>
</dbReference>
<sequence>MAFSSVVSLTMASLKFPIQFLSLTHIGLLPALEVALLQIEEHFGEQGLSVVGYYHANERYDDLELGNAAKKISDHICRYFPQAAILLLDNKKLETVPRGEIGILLCNSLDLIKKEEEDCDQSKKKQSIKRMYGWGI</sequence>
<dbReference type="GO" id="GO:0072546">
    <property type="term" value="C:EMC complex"/>
    <property type="evidence" value="ECO:0007669"/>
    <property type="project" value="InterPro"/>
</dbReference>
<dbReference type="PANTHER" id="PTHR12941">
    <property type="entry name" value="ER MEMBRANE PROTEIN COMPLEX"/>
    <property type="match status" value="1"/>
</dbReference>
<dbReference type="EMBL" id="DUZY01000001">
    <property type="protein sequence ID" value="DAD17869.1"/>
    <property type="molecule type" value="Genomic_DNA"/>
</dbReference>
<protein>
    <recommendedName>
        <fullName evidence="3">ER membrane protein complex subunit 8/9 homolog</fullName>
    </recommendedName>
</protein>
<evidence type="ECO:0000313" key="2">
    <source>
        <dbReference type="Proteomes" id="UP000607653"/>
    </source>
</evidence>
<gene>
    <name evidence="1" type="ORF">HUJ06_019332</name>
</gene>
<evidence type="ECO:0000313" key="1">
    <source>
        <dbReference type="EMBL" id="DAD17869.1"/>
    </source>
</evidence>
<keyword evidence="2" id="KW-1185">Reference proteome</keyword>
<reference evidence="1 2" key="1">
    <citation type="journal article" date="2020" name="Mol. Biol. Evol.">
        <title>Distinct Expression and Methylation Patterns for Genes with Different Fates following a Single Whole-Genome Duplication in Flowering Plants.</title>
        <authorList>
            <person name="Shi T."/>
            <person name="Rahmani R.S."/>
            <person name="Gugger P.F."/>
            <person name="Wang M."/>
            <person name="Li H."/>
            <person name="Zhang Y."/>
            <person name="Li Z."/>
            <person name="Wang Q."/>
            <person name="Van de Peer Y."/>
            <person name="Marchal K."/>
            <person name="Chen J."/>
        </authorList>
    </citation>
    <scope>NUCLEOTIDE SEQUENCE [LARGE SCALE GENOMIC DNA]</scope>
    <source>
        <tissue evidence="1">Leaf</tissue>
    </source>
</reference>
<organism evidence="1 2">
    <name type="scientific">Nelumbo nucifera</name>
    <name type="common">Sacred lotus</name>
    <dbReference type="NCBI Taxonomy" id="4432"/>
    <lineage>
        <taxon>Eukaryota</taxon>
        <taxon>Viridiplantae</taxon>
        <taxon>Streptophyta</taxon>
        <taxon>Embryophyta</taxon>
        <taxon>Tracheophyta</taxon>
        <taxon>Spermatophyta</taxon>
        <taxon>Magnoliopsida</taxon>
        <taxon>Proteales</taxon>
        <taxon>Nelumbonaceae</taxon>
        <taxon>Nelumbo</taxon>
    </lineage>
</organism>
<evidence type="ECO:0008006" key="3">
    <source>
        <dbReference type="Google" id="ProtNLM"/>
    </source>
</evidence>
<name>A0A822XFT9_NELNU</name>